<comment type="similarity">
    <text evidence="6">Belongs to the peptidase M3 family.</text>
</comment>
<keyword evidence="2 6" id="KW-0479">Metal-binding</keyword>
<dbReference type="EMBL" id="JAHLFV010000129">
    <property type="protein sequence ID" value="MBU3849982.1"/>
    <property type="molecule type" value="Genomic_DNA"/>
</dbReference>
<feature type="domain" description="Oligopeptidase F N-terminal" evidence="9">
    <location>
        <begin position="125"/>
        <end position="180"/>
    </location>
</feature>
<dbReference type="Gene3D" id="1.10.1370.20">
    <property type="entry name" value="Oligoendopeptidase f, C-terminal domain"/>
    <property type="match status" value="1"/>
</dbReference>
<comment type="caution">
    <text evidence="10">The sequence shown here is derived from an EMBL/GenBank/DDBJ whole genome shotgun (WGS) entry which is preliminary data.</text>
</comment>
<dbReference type="Pfam" id="PF01432">
    <property type="entry name" value="Peptidase_M3"/>
    <property type="match status" value="1"/>
</dbReference>
<evidence type="ECO:0000313" key="11">
    <source>
        <dbReference type="Proteomes" id="UP000823914"/>
    </source>
</evidence>
<gene>
    <name evidence="10" type="ORF">IAA16_05405</name>
</gene>
<dbReference type="GO" id="GO:0004181">
    <property type="term" value="F:metallocarboxypeptidase activity"/>
    <property type="evidence" value="ECO:0007669"/>
    <property type="project" value="InterPro"/>
</dbReference>
<accession>A0A9E2L200</accession>
<evidence type="ECO:0000256" key="7">
    <source>
        <dbReference type="SAM" id="Coils"/>
    </source>
</evidence>
<keyword evidence="7" id="KW-0175">Coiled coil</keyword>
<evidence type="ECO:0000256" key="5">
    <source>
        <dbReference type="ARBA" id="ARBA00023049"/>
    </source>
</evidence>
<dbReference type="InterPro" id="IPR034006">
    <property type="entry name" value="M3B_PepF_2"/>
</dbReference>
<dbReference type="Proteomes" id="UP000823914">
    <property type="component" value="Unassembled WGS sequence"/>
</dbReference>
<feature type="domain" description="Peptidase M3A/M3B catalytic" evidence="8">
    <location>
        <begin position="197"/>
        <end position="595"/>
    </location>
</feature>
<reference evidence="10" key="2">
    <citation type="submission" date="2021-04" db="EMBL/GenBank/DDBJ databases">
        <authorList>
            <person name="Gilroy R."/>
        </authorList>
    </citation>
    <scope>NUCLEOTIDE SEQUENCE</scope>
    <source>
        <strain evidence="10">Gambia15-2214</strain>
    </source>
</reference>
<dbReference type="CDD" id="cd09607">
    <property type="entry name" value="M3B_PepF"/>
    <property type="match status" value="1"/>
</dbReference>
<dbReference type="GO" id="GO:0006508">
    <property type="term" value="P:proteolysis"/>
    <property type="evidence" value="ECO:0007669"/>
    <property type="project" value="UniProtKB-KW"/>
</dbReference>
<dbReference type="SUPFAM" id="SSF55486">
    <property type="entry name" value="Metalloproteases ('zincins'), catalytic domain"/>
    <property type="match status" value="1"/>
</dbReference>
<evidence type="ECO:0000259" key="9">
    <source>
        <dbReference type="Pfam" id="PF08439"/>
    </source>
</evidence>
<keyword evidence="4 6" id="KW-0862">Zinc</keyword>
<proteinExistence type="inferred from homology"/>
<name>A0A9E2L200_9SPIR</name>
<evidence type="ECO:0000256" key="2">
    <source>
        <dbReference type="ARBA" id="ARBA00022723"/>
    </source>
</evidence>
<dbReference type="Gene3D" id="1.20.140.70">
    <property type="entry name" value="Oligopeptidase f, N-terminal domain"/>
    <property type="match status" value="1"/>
</dbReference>
<organism evidence="10 11">
    <name type="scientific">Candidatus Treponema excrementipullorum</name>
    <dbReference type="NCBI Taxonomy" id="2838768"/>
    <lineage>
        <taxon>Bacteria</taxon>
        <taxon>Pseudomonadati</taxon>
        <taxon>Spirochaetota</taxon>
        <taxon>Spirochaetia</taxon>
        <taxon>Spirochaetales</taxon>
        <taxon>Treponemataceae</taxon>
        <taxon>Treponema</taxon>
    </lineage>
</organism>
<feature type="coiled-coil region" evidence="7">
    <location>
        <begin position="21"/>
        <end position="48"/>
    </location>
</feature>
<dbReference type="InterPro" id="IPR001567">
    <property type="entry name" value="Pept_M3A_M3B_dom"/>
</dbReference>
<evidence type="ECO:0000256" key="4">
    <source>
        <dbReference type="ARBA" id="ARBA00022833"/>
    </source>
</evidence>
<dbReference type="InterPro" id="IPR001333">
    <property type="entry name" value="Peptidase_M32_Taq"/>
</dbReference>
<evidence type="ECO:0000313" key="10">
    <source>
        <dbReference type="EMBL" id="MBU3849982.1"/>
    </source>
</evidence>
<keyword evidence="3 6" id="KW-0378">Hydrolase</keyword>
<keyword evidence="1 6" id="KW-0645">Protease</keyword>
<protein>
    <submittedName>
        <fullName evidence="10">M3 family oligoendopeptidase</fullName>
    </submittedName>
</protein>
<evidence type="ECO:0000259" key="8">
    <source>
        <dbReference type="Pfam" id="PF01432"/>
    </source>
</evidence>
<keyword evidence="5 6" id="KW-0482">Metalloprotease</keyword>
<comment type="cofactor">
    <cofactor evidence="6">
        <name>Zn(2+)</name>
        <dbReference type="ChEBI" id="CHEBI:29105"/>
    </cofactor>
    <text evidence="6">Binds 1 zinc ion.</text>
</comment>
<sequence length="611" mass="70300">MEHTKDIPQWDLSPIFFSFQGEDYKKAIEDYKEGLQTLEKKLKDSEAQKKDFSAWLADYLTESDKIDSLGETIGAYTYATYSTDTTNSEYLNNLSKFEEISLQSQSQAVIFQQILRTYSQELSLFFTTFPQFKLYSYVLNHFMEDGKHRMSPEQEELASDMERTGGAAWSRLHEQIISNLSDKETGKTFNEIRNDAYNPDPQVRKTAWEKEIAMLKSMEIPIAASLNNLKGATVTLNKRRNWKKAIHRSLASAHITEKTLNSLIAAMEESLPMWREYLQIKGEILRKTGTTCSTDTKGCAFYDLFAPLTDTTPETSPQTEHKVKMEGWTFQEARDYIIQRFSSFSQDMGNFAKTAFDNNWIDAKVRKGKVGGAYCIDFPAKRVSRVLSNFTGSFSDVTTLAHELGHAYHHHCIAHMDYSLTHYPMTLAETASIFAETIVMKDILSVAEGFDKIKLIEMHLQDSCQVIVDILSRFYFERSVFEKREQQELSAQDFCELMKAAQENSYGEGLSSERHEYMWAVKSHYYSTNLDFYNFPYAFGLLFALGLYAKYQQEGANFPETYKTILQDTGSLSCEDVCKKAGFDIETKDFWLSGIKTFMPELQELKAWAHR</sequence>
<dbReference type="GO" id="GO:0046872">
    <property type="term" value="F:metal ion binding"/>
    <property type="evidence" value="ECO:0007669"/>
    <property type="project" value="UniProtKB-UniRule"/>
</dbReference>
<reference evidence="10" key="1">
    <citation type="journal article" date="2021" name="PeerJ">
        <title>Extensive microbial diversity within the chicken gut microbiome revealed by metagenomics and culture.</title>
        <authorList>
            <person name="Gilroy R."/>
            <person name="Ravi A."/>
            <person name="Getino M."/>
            <person name="Pursley I."/>
            <person name="Horton D.L."/>
            <person name="Alikhan N.F."/>
            <person name="Baker D."/>
            <person name="Gharbi K."/>
            <person name="Hall N."/>
            <person name="Watson M."/>
            <person name="Adriaenssens E.M."/>
            <person name="Foster-Nyarko E."/>
            <person name="Jarju S."/>
            <person name="Secka A."/>
            <person name="Antonio M."/>
            <person name="Oren A."/>
            <person name="Chaudhuri R.R."/>
            <person name="La Ragione R."/>
            <person name="Hildebrand F."/>
            <person name="Pallen M.J."/>
        </authorList>
    </citation>
    <scope>NUCLEOTIDE SEQUENCE</scope>
    <source>
        <strain evidence="10">Gambia15-2214</strain>
    </source>
</reference>
<dbReference type="InterPro" id="IPR013647">
    <property type="entry name" value="OligopepF_N_dom"/>
</dbReference>
<dbReference type="PANTHER" id="PTHR34217:SF1">
    <property type="entry name" value="CARBOXYPEPTIDASE 1"/>
    <property type="match status" value="1"/>
</dbReference>
<dbReference type="GO" id="GO:0004222">
    <property type="term" value="F:metalloendopeptidase activity"/>
    <property type="evidence" value="ECO:0007669"/>
    <property type="project" value="InterPro"/>
</dbReference>
<evidence type="ECO:0000256" key="6">
    <source>
        <dbReference type="RuleBase" id="RU003435"/>
    </source>
</evidence>
<dbReference type="AlphaFoldDB" id="A0A9E2L200"/>
<evidence type="ECO:0000256" key="1">
    <source>
        <dbReference type="ARBA" id="ARBA00022670"/>
    </source>
</evidence>
<dbReference type="InterPro" id="IPR042088">
    <property type="entry name" value="OligoPept_F_C"/>
</dbReference>
<dbReference type="PANTHER" id="PTHR34217">
    <property type="entry name" value="METAL-DEPENDENT CARBOXYPEPTIDASE"/>
    <property type="match status" value="1"/>
</dbReference>
<evidence type="ECO:0000256" key="3">
    <source>
        <dbReference type="ARBA" id="ARBA00022801"/>
    </source>
</evidence>
<dbReference type="Pfam" id="PF08439">
    <property type="entry name" value="Peptidase_M3_N"/>
    <property type="match status" value="1"/>
</dbReference>